<name>A0A835DAF3_TETSI</name>
<evidence type="ECO:0000313" key="1">
    <source>
        <dbReference type="EMBL" id="KAF8392959.1"/>
    </source>
</evidence>
<comment type="caution">
    <text evidence="1">The sequence shown here is derived from an EMBL/GenBank/DDBJ whole genome shotgun (WGS) entry which is preliminary data.</text>
</comment>
<dbReference type="AlphaFoldDB" id="A0A835DAF3"/>
<evidence type="ECO:0000313" key="2">
    <source>
        <dbReference type="Proteomes" id="UP000655225"/>
    </source>
</evidence>
<dbReference type="OrthoDB" id="1363133at2759"/>
<dbReference type="GO" id="GO:0006355">
    <property type="term" value="P:regulation of DNA-templated transcription"/>
    <property type="evidence" value="ECO:0007669"/>
    <property type="project" value="InterPro"/>
</dbReference>
<organism evidence="1 2">
    <name type="scientific">Tetracentron sinense</name>
    <name type="common">Spur-leaf</name>
    <dbReference type="NCBI Taxonomy" id="13715"/>
    <lineage>
        <taxon>Eukaryota</taxon>
        <taxon>Viridiplantae</taxon>
        <taxon>Streptophyta</taxon>
        <taxon>Embryophyta</taxon>
        <taxon>Tracheophyta</taxon>
        <taxon>Spermatophyta</taxon>
        <taxon>Magnoliopsida</taxon>
        <taxon>Trochodendrales</taxon>
        <taxon>Trochodendraceae</taxon>
        <taxon>Tetracentron</taxon>
    </lineage>
</organism>
<dbReference type="EMBL" id="JABCRI010000015">
    <property type="protein sequence ID" value="KAF8392959.1"/>
    <property type="molecule type" value="Genomic_DNA"/>
</dbReference>
<proteinExistence type="predicted"/>
<accession>A0A835DAF3</accession>
<sequence>MNQTALSFLRMVSRCSFNGRKGILYRRGRNRRIMISIIKKRKASGSSAQKKLKKLQSIVPGCKEIDSTETLFLKTADYIFLLQSQAFLHNVRDSYEVHLKGCPVLSRPSQCLESTGENLYQV</sequence>
<dbReference type="InterPro" id="IPR044549">
    <property type="entry name" value="bHLH_AtIBH1-like"/>
</dbReference>
<dbReference type="Proteomes" id="UP000655225">
    <property type="component" value="Unassembled WGS sequence"/>
</dbReference>
<protein>
    <submittedName>
        <fullName evidence="1">Uncharacterized protein</fullName>
    </submittedName>
</protein>
<dbReference type="CDD" id="cd11444">
    <property type="entry name" value="bHLH_AtIBH1_like"/>
    <property type="match status" value="1"/>
</dbReference>
<keyword evidence="2" id="KW-1185">Reference proteome</keyword>
<reference evidence="1 2" key="1">
    <citation type="submission" date="2020-04" db="EMBL/GenBank/DDBJ databases">
        <title>Plant Genome Project.</title>
        <authorList>
            <person name="Zhang R.-G."/>
        </authorList>
    </citation>
    <scope>NUCLEOTIDE SEQUENCE [LARGE SCALE GENOMIC DNA]</scope>
    <source>
        <strain evidence="1">YNK0</strain>
        <tissue evidence="1">Leaf</tissue>
    </source>
</reference>
<gene>
    <name evidence="1" type="ORF">HHK36_021199</name>
</gene>